<keyword evidence="5" id="KW-0539">Nucleus</keyword>
<name>A0A1D1XSE7_9ARAE</name>
<evidence type="ECO:0000256" key="6">
    <source>
        <dbReference type="SAM" id="Coils"/>
    </source>
</evidence>
<evidence type="ECO:0000256" key="3">
    <source>
        <dbReference type="ARBA" id="ARBA00022478"/>
    </source>
</evidence>
<dbReference type="AlphaFoldDB" id="A0A1D1XSE7"/>
<reference evidence="8" key="1">
    <citation type="submission" date="2015-07" db="EMBL/GenBank/DDBJ databases">
        <title>Transcriptome Assembly of Anthurium amnicola.</title>
        <authorList>
            <person name="Suzuki J."/>
        </authorList>
    </citation>
    <scope>NUCLEOTIDE SEQUENCE</scope>
</reference>
<feature type="compositionally biased region" description="Basic residues" evidence="7">
    <location>
        <begin position="43"/>
        <end position="58"/>
    </location>
</feature>
<proteinExistence type="inferred from homology"/>
<evidence type="ECO:0000256" key="1">
    <source>
        <dbReference type="ARBA" id="ARBA00004604"/>
    </source>
</evidence>
<evidence type="ECO:0000256" key="2">
    <source>
        <dbReference type="ARBA" id="ARBA00009430"/>
    </source>
</evidence>
<comment type="similarity">
    <text evidence="2">Belongs to the eukaryotic RPA49/POLR1E RNA polymerase subunit family.</text>
</comment>
<evidence type="ECO:0000313" key="8">
    <source>
        <dbReference type="EMBL" id="JAT45309.1"/>
    </source>
</evidence>
<accession>A0A1D1XSE7</accession>
<dbReference type="GO" id="GO:0006351">
    <property type="term" value="P:DNA-templated transcription"/>
    <property type="evidence" value="ECO:0007669"/>
    <property type="project" value="InterPro"/>
</dbReference>
<gene>
    <name evidence="8" type="primary">rpa49_2</name>
    <name evidence="8" type="ORF">g.52211</name>
</gene>
<comment type="subcellular location">
    <subcellularLocation>
        <location evidence="1">Nucleus</location>
        <location evidence="1">Nucleolus</location>
    </subcellularLocation>
</comment>
<dbReference type="PANTHER" id="PTHR14440">
    <property type="entry name" value="DNA-DIRECTED RNA POLYMERASE I SUBUNIT RPA49"/>
    <property type="match status" value="1"/>
</dbReference>
<dbReference type="Pfam" id="PF06870">
    <property type="entry name" value="RNA_pol_I_A49"/>
    <property type="match status" value="1"/>
</dbReference>
<feature type="non-terminal residue" evidence="8">
    <location>
        <position position="1"/>
    </location>
</feature>
<feature type="region of interest" description="Disordered" evidence="7">
    <location>
        <begin position="1"/>
        <end position="66"/>
    </location>
</feature>
<dbReference type="GO" id="GO:0005730">
    <property type="term" value="C:nucleolus"/>
    <property type="evidence" value="ECO:0007669"/>
    <property type="project" value="UniProtKB-SubCell"/>
</dbReference>
<feature type="compositionally biased region" description="Acidic residues" evidence="7">
    <location>
        <begin position="28"/>
        <end position="39"/>
    </location>
</feature>
<sequence>LACGPLLPTPSSAAAMARTAETSTKQEEVEEGEERDAEEEMKRKKKEKKEKKKRKRRLEVRVQAVPETPDRAAPVVGYFSSGFDPLKRGEGDGEPDVKVFRNLRRPGRLEVVVRPRQGDGSPSNVEFVGRSYTGEAAMPQVCTYALGVLDKEKQSLRIVPIAANKIFRLEPRVIGKAPPGTEAGEASQNELTAEALEEKMRLLTNLYGSKKDKSMVRRLSTLNEQRDDPEANERLETQMKNVKVNKEALENVGEKVVRNIPPHDPAATTPEKVYIIDEIIHKKEWDQLLDVLQFMESGETTIGFWEENGYPGFVCNRIRKLRETQDEEDKKRLACILSYITHLLKFLEIASQPRKSLSFVHGGSSSYHNIPRFIYNKFVKLFVDSESYALSNERKDLLISYILVLTLFVDNFKTDPLDIARDLKMTYLSLKPYYQYLGCSLSQEGKMQIVITLPVPLKFPELKKKRRRQ</sequence>
<keyword evidence="6" id="KW-0175">Coiled coil</keyword>
<keyword evidence="3 8" id="KW-0240">DNA-directed RNA polymerase</keyword>
<evidence type="ECO:0000256" key="7">
    <source>
        <dbReference type="SAM" id="MobiDB-lite"/>
    </source>
</evidence>
<feature type="coiled-coil region" evidence="6">
    <location>
        <begin position="193"/>
        <end position="252"/>
    </location>
</feature>
<evidence type="ECO:0000256" key="5">
    <source>
        <dbReference type="ARBA" id="ARBA00023242"/>
    </source>
</evidence>
<dbReference type="GO" id="GO:0000428">
    <property type="term" value="C:DNA-directed RNA polymerase complex"/>
    <property type="evidence" value="ECO:0007669"/>
    <property type="project" value="UniProtKB-KW"/>
</dbReference>
<dbReference type="EMBL" id="GDJX01022627">
    <property type="protein sequence ID" value="JAT45309.1"/>
    <property type="molecule type" value="Transcribed_RNA"/>
</dbReference>
<dbReference type="GO" id="GO:0003677">
    <property type="term" value="F:DNA binding"/>
    <property type="evidence" value="ECO:0007669"/>
    <property type="project" value="InterPro"/>
</dbReference>
<organism evidence="8">
    <name type="scientific">Anthurium amnicola</name>
    <dbReference type="NCBI Taxonomy" id="1678845"/>
    <lineage>
        <taxon>Eukaryota</taxon>
        <taxon>Viridiplantae</taxon>
        <taxon>Streptophyta</taxon>
        <taxon>Embryophyta</taxon>
        <taxon>Tracheophyta</taxon>
        <taxon>Spermatophyta</taxon>
        <taxon>Magnoliopsida</taxon>
        <taxon>Liliopsida</taxon>
        <taxon>Araceae</taxon>
        <taxon>Pothoideae</taxon>
        <taxon>Potheae</taxon>
        <taxon>Anthurium</taxon>
    </lineage>
</organism>
<keyword evidence="4" id="KW-0804">Transcription</keyword>
<protein>
    <submittedName>
        <fullName evidence="8">DNA-directed RNA polymerase I subunit rpa49</fullName>
    </submittedName>
</protein>
<evidence type="ECO:0000256" key="4">
    <source>
        <dbReference type="ARBA" id="ARBA00023163"/>
    </source>
</evidence>
<dbReference type="InterPro" id="IPR009668">
    <property type="entry name" value="RNA_pol-assoc_fac_A49-like"/>
</dbReference>